<proteinExistence type="predicted"/>
<gene>
    <name evidence="3" type="ORF">Aru02nite_41060</name>
</gene>
<evidence type="ECO:0000256" key="2">
    <source>
        <dbReference type="SAM" id="Phobius"/>
    </source>
</evidence>
<name>A0A8J3J743_9ACTN</name>
<feature type="transmembrane region" description="Helical" evidence="2">
    <location>
        <begin position="151"/>
        <end position="172"/>
    </location>
</feature>
<dbReference type="Proteomes" id="UP000612808">
    <property type="component" value="Unassembled WGS sequence"/>
</dbReference>
<keyword evidence="2" id="KW-0472">Membrane</keyword>
<organism evidence="3 4">
    <name type="scientific">Actinocatenispora rupis</name>
    <dbReference type="NCBI Taxonomy" id="519421"/>
    <lineage>
        <taxon>Bacteria</taxon>
        <taxon>Bacillati</taxon>
        <taxon>Actinomycetota</taxon>
        <taxon>Actinomycetes</taxon>
        <taxon>Micromonosporales</taxon>
        <taxon>Micromonosporaceae</taxon>
        <taxon>Actinocatenispora</taxon>
    </lineage>
</organism>
<feature type="compositionally biased region" description="Acidic residues" evidence="1">
    <location>
        <begin position="349"/>
        <end position="359"/>
    </location>
</feature>
<protein>
    <submittedName>
        <fullName evidence="3">Membrane protein</fullName>
    </submittedName>
</protein>
<feature type="transmembrane region" description="Helical" evidence="2">
    <location>
        <begin position="239"/>
        <end position="260"/>
    </location>
</feature>
<accession>A0A8J3J743</accession>
<feature type="transmembrane region" description="Helical" evidence="2">
    <location>
        <begin position="300"/>
        <end position="320"/>
    </location>
</feature>
<reference evidence="3" key="1">
    <citation type="submission" date="2021-01" db="EMBL/GenBank/DDBJ databases">
        <title>Whole genome shotgun sequence of Actinocatenispora rupis NBRC 107355.</title>
        <authorList>
            <person name="Komaki H."/>
            <person name="Tamura T."/>
        </authorList>
    </citation>
    <scope>NUCLEOTIDE SEQUENCE</scope>
    <source>
        <strain evidence="3">NBRC 107355</strain>
    </source>
</reference>
<sequence>MGSTRAEAAAGVRHLLGHLLMPLLMCVGMGLAYLGGFHHPEPNGLRVVVVGDQAATKVLAQTLKDTAGDALDVRTVPDRTAAVRELRADTISGAYVPDRRHPELLVASAASGTTADAVKQVFGTVALRQGAPLTVTDVVTPARGDPTGQGLFFLLVAISIGSYTGVAAIGAAGARLRIGLRAAFGLGLSLVVSLLGALFAGPVFHLVDHDLPALWALGWLYSAGVLAIGIGLHTFLKRWTTLALMVLFVMLNFTTAGGVFRPELQPRFFGALHSFWNGAGFVEGLRALLYFDGHGAGGRILALVLWFVAGLAVLGVAAVAEHRRASRTPEVGFRAVPERSAGSDRAAAEDEEIEEAVPA</sequence>
<comment type="caution">
    <text evidence="3">The sequence shown here is derived from an EMBL/GenBank/DDBJ whole genome shotgun (WGS) entry which is preliminary data.</text>
</comment>
<feature type="transmembrane region" description="Helical" evidence="2">
    <location>
        <begin position="184"/>
        <end position="207"/>
    </location>
</feature>
<evidence type="ECO:0000313" key="3">
    <source>
        <dbReference type="EMBL" id="GID13217.1"/>
    </source>
</evidence>
<dbReference type="RefSeq" id="WP_203660015.1">
    <property type="nucleotide sequence ID" value="NZ_BAAAZM010000007.1"/>
</dbReference>
<keyword evidence="2" id="KW-1133">Transmembrane helix</keyword>
<keyword evidence="4" id="KW-1185">Reference proteome</keyword>
<feature type="region of interest" description="Disordered" evidence="1">
    <location>
        <begin position="337"/>
        <end position="359"/>
    </location>
</feature>
<evidence type="ECO:0000313" key="4">
    <source>
        <dbReference type="Proteomes" id="UP000612808"/>
    </source>
</evidence>
<evidence type="ECO:0000256" key="1">
    <source>
        <dbReference type="SAM" id="MobiDB-lite"/>
    </source>
</evidence>
<feature type="transmembrane region" description="Helical" evidence="2">
    <location>
        <begin position="12"/>
        <end position="34"/>
    </location>
</feature>
<dbReference type="EMBL" id="BOMB01000023">
    <property type="protein sequence ID" value="GID13217.1"/>
    <property type="molecule type" value="Genomic_DNA"/>
</dbReference>
<dbReference type="AlphaFoldDB" id="A0A8J3J743"/>
<keyword evidence="2" id="KW-0812">Transmembrane</keyword>
<feature type="transmembrane region" description="Helical" evidence="2">
    <location>
        <begin position="213"/>
        <end position="232"/>
    </location>
</feature>